<dbReference type="InterPro" id="IPR009241">
    <property type="entry name" value="HigB-like"/>
</dbReference>
<evidence type="ECO:0000256" key="1">
    <source>
        <dbReference type="SAM" id="MobiDB-lite"/>
    </source>
</evidence>
<dbReference type="Proteomes" id="UP000305778">
    <property type="component" value="Unassembled WGS sequence"/>
</dbReference>
<comment type="caution">
    <text evidence="2">The sequence shown here is derived from an EMBL/GenBank/DDBJ whole genome shotgun (WGS) entry which is preliminary data.</text>
</comment>
<sequence length="124" mass="14810">MPERWEIELEPEVREWLEVLPPERYRAVERHADRLAESPTTLGEPYSRHLDGPVRELCFILGTDAVRISYWLAPARRIVLLTVFRKTRMWEEAQVQRALWRQKECESEHPPAGSTYHRTFEEQP</sequence>
<feature type="region of interest" description="Disordered" evidence="1">
    <location>
        <begin position="103"/>
        <end position="124"/>
    </location>
</feature>
<organism evidence="2 3">
    <name type="scientific">Actinacidiphila oryziradicis</name>
    <dbReference type="NCBI Taxonomy" id="2571141"/>
    <lineage>
        <taxon>Bacteria</taxon>
        <taxon>Bacillati</taxon>
        <taxon>Actinomycetota</taxon>
        <taxon>Actinomycetes</taxon>
        <taxon>Kitasatosporales</taxon>
        <taxon>Streptomycetaceae</taxon>
        <taxon>Actinacidiphila</taxon>
    </lineage>
</organism>
<protein>
    <submittedName>
        <fullName evidence="2">Type II toxin-antitoxin system RelE/ParE family toxin</fullName>
    </submittedName>
</protein>
<name>A0A4U0STZ1_9ACTN</name>
<keyword evidence="3" id="KW-1185">Reference proteome</keyword>
<accession>A0A4U0STZ1</accession>
<dbReference type="OrthoDB" id="4965795at2"/>
<gene>
    <name evidence="2" type="ORF">FCI23_09180</name>
</gene>
<proteinExistence type="predicted"/>
<dbReference type="AlphaFoldDB" id="A0A4U0STZ1"/>
<dbReference type="Pfam" id="PF05973">
    <property type="entry name" value="Gp49"/>
    <property type="match status" value="1"/>
</dbReference>
<reference evidence="2 3" key="1">
    <citation type="submission" date="2019-04" db="EMBL/GenBank/DDBJ databases">
        <title>Streptomyces oryziradicis sp. nov., a novel actinomycete isolated from rhizosphere soil of rice (Oryza sativa L.).</title>
        <authorList>
            <person name="Li C."/>
        </authorList>
    </citation>
    <scope>NUCLEOTIDE SEQUENCE [LARGE SCALE GENOMIC DNA]</scope>
    <source>
        <strain evidence="2 3">NEAU-C40</strain>
    </source>
</reference>
<evidence type="ECO:0000313" key="3">
    <source>
        <dbReference type="Proteomes" id="UP000305778"/>
    </source>
</evidence>
<evidence type="ECO:0000313" key="2">
    <source>
        <dbReference type="EMBL" id="TKA11971.1"/>
    </source>
</evidence>
<dbReference type="RefSeq" id="WP_136722966.1">
    <property type="nucleotide sequence ID" value="NZ_SUMC01000006.1"/>
</dbReference>
<dbReference type="EMBL" id="SUMC01000006">
    <property type="protein sequence ID" value="TKA11971.1"/>
    <property type="molecule type" value="Genomic_DNA"/>
</dbReference>